<accession>A0ABV9T186</accession>
<keyword evidence="2" id="KW-1185">Reference proteome</keyword>
<evidence type="ECO:0008006" key="3">
    <source>
        <dbReference type="Google" id="ProtNLM"/>
    </source>
</evidence>
<dbReference type="EMBL" id="JBHSJJ010000006">
    <property type="protein sequence ID" value="MFC4872470.1"/>
    <property type="molecule type" value="Genomic_DNA"/>
</dbReference>
<dbReference type="RefSeq" id="WP_377064891.1">
    <property type="nucleotide sequence ID" value="NZ_JBHSJJ010000006.1"/>
</dbReference>
<sequence length="281" mass="32628">MSIKRTAYLIWVIFQATACINLKEINHFSAEAIKGMQVYESIEFGFETQCRERCIWEAMDQFEIRRELLCDCSTHHLADSITLHLYNALHSYWDGLYQLSDNHLTRYDLSATSEAVQAGTFGEISISAQQVNAYQKIAELLFRAGTEGFRRRKIDRYLREANDDIQVLSEKIAFILESNLAGLLELEKERWYTYYRELGFSDNLSDYEKGKAIIAYYDVLREIDLKLSQTQILAASFRKMAEGHQILADADRKLSQKDLRDRARRYAAELKALGIAYNQIK</sequence>
<comment type="caution">
    <text evidence="1">The sequence shown here is derived from an EMBL/GenBank/DDBJ whole genome shotgun (WGS) entry which is preliminary data.</text>
</comment>
<evidence type="ECO:0000313" key="1">
    <source>
        <dbReference type="EMBL" id="MFC4872470.1"/>
    </source>
</evidence>
<dbReference type="Proteomes" id="UP001595818">
    <property type="component" value="Unassembled WGS sequence"/>
</dbReference>
<name>A0ABV9T186_9BACT</name>
<organism evidence="1 2">
    <name type="scientific">Negadavirga shengliensis</name>
    <dbReference type="NCBI Taxonomy" id="1389218"/>
    <lineage>
        <taxon>Bacteria</taxon>
        <taxon>Pseudomonadati</taxon>
        <taxon>Bacteroidota</taxon>
        <taxon>Cytophagia</taxon>
        <taxon>Cytophagales</taxon>
        <taxon>Cyclobacteriaceae</taxon>
        <taxon>Negadavirga</taxon>
    </lineage>
</organism>
<gene>
    <name evidence="1" type="ORF">ACFPFU_12295</name>
</gene>
<protein>
    <recommendedName>
        <fullName evidence="3">Lipoprotein</fullName>
    </recommendedName>
</protein>
<reference evidence="2" key="1">
    <citation type="journal article" date="2019" name="Int. J. Syst. Evol. Microbiol.">
        <title>The Global Catalogue of Microorganisms (GCM) 10K type strain sequencing project: providing services to taxonomists for standard genome sequencing and annotation.</title>
        <authorList>
            <consortium name="The Broad Institute Genomics Platform"/>
            <consortium name="The Broad Institute Genome Sequencing Center for Infectious Disease"/>
            <person name="Wu L."/>
            <person name="Ma J."/>
        </authorList>
    </citation>
    <scope>NUCLEOTIDE SEQUENCE [LARGE SCALE GENOMIC DNA]</scope>
    <source>
        <strain evidence="2">CGMCC 4.7466</strain>
    </source>
</reference>
<evidence type="ECO:0000313" key="2">
    <source>
        <dbReference type="Proteomes" id="UP001595818"/>
    </source>
</evidence>
<proteinExistence type="predicted"/>